<name>A0A8S1GYR2_9PELO</name>
<evidence type="ECO:0000313" key="2">
    <source>
        <dbReference type="EMBL" id="CAD6188371.1"/>
    </source>
</evidence>
<accession>A0A8S1GYR2</accession>
<reference evidence="2" key="1">
    <citation type="submission" date="2020-10" db="EMBL/GenBank/DDBJ databases">
        <authorList>
            <person name="Kikuchi T."/>
        </authorList>
    </citation>
    <scope>NUCLEOTIDE SEQUENCE</scope>
    <source>
        <strain evidence="2">NKZ352</strain>
    </source>
</reference>
<sequence length="67" mass="7301">MAESGSFLRTRRQRRDSDDAGADGKDASGTRERRRDGDVDNGAGLHTDDLCARESPSLQLFFSSLAV</sequence>
<dbReference type="AlphaFoldDB" id="A0A8S1GYR2"/>
<keyword evidence="3" id="KW-1185">Reference proteome</keyword>
<feature type="compositionally biased region" description="Basic and acidic residues" evidence="1">
    <location>
        <begin position="15"/>
        <end position="38"/>
    </location>
</feature>
<feature type="region of interest" description="Disordered" evidence="1">
    <location>
        <begin position="1"/>
        <end position="50"/>
    </location>
</feature>
<dbReference type="Proteomes" id="UP000835052">
    <property type="component" value="Unassembled WGS sequence"/>
</dbReference>
<evidence type="ECO:0000256" key="1">
    <source>
        <dbReference type="SAM" id="MobiDB-lite"/>
    </source>
</evidence>
<comment type="caution">
    <text evidence="2">The sequence shown here is derived from an EMBL/GenBank/DDBJ whole genome shotgun (WGS) entry which is preliminary data.</text>
</comment>
<gene>
    <name evidence="2" type="ORF">CAUJ_LOCUS4290</name>
</gene>
<organism evidence="2 3">
    <name type="scientific">Caenorhabditis auriculariae</name>
    <dbReference type="NCBI Taxonomy" id="2777116"/>
    <lineage>
        <taxon>Eukaryota</taxon>
        <taxon>Metazoa</taxon>
        <taxon>Ecdysozoa</taxon>
        <taxon>Nematoda</taxon>
        <taxon>Chromadorea</taxon>
        <taxon>Rhabditida</taxon>
        <taxon>Rhabditina</taxon>
        <taxon>Rhabditomorpha</taxon>
        <taxon>Rhabditoidea</taxon>
        <taxon>Rhabditidae</taxon>
        <taxon>Peloderinae</taxon>
        <taxon>Caenorhabditis</taxon>
    </lineage>
</organism>
<proteinExistence type="predicted"/>
<dbReference type="EMBL" id="CAJGYM010000008">
    <property type="protein sequence ID" value="CAD6188371.1"/>
    <property type="molecule type" value="Genomic_DNA"/>
</dbReference>
<evidence type="ECO:0000313" key="3">
    <source>
        <dbReference type="Proteomes" id="UP000835052"/>
    </source>
</evidence>
<protein>
    <submittedName>
        <fullName evidence="2">Uncharacterized protein</fullName>
    </submittedName>
</protein>